<keyword evidence="2" id="KW-0472">Membrane</keyword>
<dbReference type="EMBL" id="AP018827">
    <property type="protein sequence ID" value="BBF80390.1"/>
    <property type="molecule type" value="Genomic_DNA"/>
</dbReference>
<dbReference type="RefSeq" id="WP_126420705.1">
    <property type="nucleotide sequence ID" value="NZ_AP018827.1"/>
</dbReference>
<organism evidence="4 5">
    <name type="scientific">Asticcacaulis excentricus</name>
    <dbReference type="NCBI Taxonomy" id="78587"/>
    <lineage>
        <taxon>Bacteria</taxon>
        <taxon>Pseudomonadati</taxon>
        <taxon>Pseudomonadota</taxon>
        <taxon>Alphaproteobacteria</taxon>
        <taxon>Caulobacterales</taxon>
        <taxon>Caulobacteraceae</taxon>
        <taxon>Asticcacaulis</taxon>
    </lineage>
</organism>
<evidence type="ECO:0000256" key="1">
    <source>
        <dbReference type="SAM" id="Coils"/>
    </source>
</evidence>
<proteinExistence type="predicted"/>
<evidence type="ECO:0000313" key="5">
    <source>
        <dbReference type="Proteomes" id="UP000278756"/>
    </source>
</evidence>
<dbReference type="PANTHER" id="PTHR36698:SF2">
    <property type="entry name" value="MCE_MLAD DOMAIN-CONTAINING PROTEIN"/>
    <property type="match status" value="1"/>
</dbReference>
<sequence length="320" mass="34378">MERQAHYAVVGLITLVLTAAAFVFAFWLIQGSFNETYSEYDVVFNSSVNGLTEGGEVHFNGIKVGEVKELRLGKANTAQVIATVRVDSSTPVRVDSTAVLEPLGVTGLNYIQISPGSKEAALLKREPGIGARNPVIRATESRLDKLLAGSGGVIESAYESLNRINRLMSDDNLNAFSKTMKNIEDITSDIGEVTEDLKQRKQLLDDAHEAIVQAGIAAENLSKLANSADVLVKDRVPQTMNRIDDAAAKLADAATEVANLSKAAQGPINEVSETTLPALSDSLRNLNQATRSVEDLVEEVRASPQGLIGKPKAKERKVNP</sequence>
<dbReference type="Pfam" id="PF02470">
    <property type="entry name" value="MlaD"/>
    <property type="match status" value="1"/>
</dbReference>
<feature type="coiled-coil region" evidence="1">
    <location>
        <begin position="243"/>
        <end position="299"/>
    </location>
</feature>
<dbReference type="PANTHER" id="PTHR36698">
    <property type="entry name" value="BLL5892 PROTEIN"/>
    <property type="match status" value="1"/>
</dbReference>
<feature type="domain" description="Mce/MlaD" evidence="3">
    <location>
        <begin position="40"/>
        <end position="116"/>
    </location>
</feature>
<keyword evidence="2" id="KW-0812">Transmembrane</keyword>
<keyword evidence="2" id="KW-1133">Transmembrane helix</keyword>
<dbReference type="OrthoDB" id="9808689at2"/>
<evidence type="ECO:0000259" key="3">
    <source>
        <dbReference type="Pfam" id="PF02470"/>
    </source>
</evidence>
<evidence type="ECO:0000313" key="4">
    <source>
        <dbReference type="EMBL" id="BBF80390.1"/>
    </source>
</evidence>
<feature type="transmembrane region" description="Helical" evidence="2">
    <location>
        <begin position="7"/>
        <end position="29"/>
    </location>
</feature>
<evidence type="ECO:0000256" key="2">
    <source>
        <dbReference type="SAM" id="Phobius"/>
    </source>
</evidence>
<reference evidence="5" key="1">
    <citation type="journal article" date="2017" name="Biotechnol. Biofuels">
        <title>Evaluation of environmental bacterial communities as a factor affecting the growth of duckweed Lemna minor.</title>
        <authorList>
            <person name="Ishizawa H."/>
            <person name="Kuroda M."/>
            <person name="Morikawa M."/>
            <person name="Ike M."/>
        </authorList>
    </citation>
    <scope>NUCLEOTIDE SEQUENCE [LARGE SCALE GENOMIC DNA]</scope>
    <source>
        <strain evidence="5">M6</strain>
    </source>
</reference>
<name>A0A3G9FZB8_9CAUL</name>
<dbReference type="Proteomes" id="UP000278756">
    <property type="component" value="Chromosome 1"/>
</dbReference>
<accession>A0A3G9FZB8</accession>
<reference evidence="5" key="2">
    <citation type="journal article" date="2017" name="Plant Physiol. Biochem.">
        <title>Differential oxidative and antioxidative response of duckweed Lemna minor toward plant growth promoting/inhibiting bacteria.</title>
        <authorList>
            <person name="Ishizawa H."/>
            <person name="Kuroda M."/>
            <person name="Morikawa M."/>
            <person name="Ike M."/>
        </authorList>
    </citation>
    <scope>NUCLEOTIDE SEQUENCE [LARGE SCALE GENOMIC DNA]</scope>
    <source>
        <strain evidence="5">M6</strain>
    </source>
</reference>
<dbReference type="AlphaFoldDB" id="A0A3G9FZB8"/>
<dbReference type="InterPro" id="IPR003399">
    <property type="entry name" value="Mce/MlaD"/>
</dbReference>
<protein>
    <submittedName>
        <fullName evidence="4">ABC-type transport system</fullName>
    </submittedName>
</protein>
<keyword evidence="1" id="KW-0175">Coiled coil</keyword>
<gene>
    <name evidence="4" type="ORF">EM6_0972</name>
</gene>